<dbReference type="InterPro" id="IPR007197">
    <property type="entry name" value="rSAM"/>
</dbReference>
<dbReference type="Proteomes" id="UP000291822">
    <property type="component" value="Unassembled WGS sequence"/>
</dbReference>
<comment type="similarity">
    <text evidence="8">Belongs to the radical SAM superfamily. 7-carboxy-7-deazaguanine synthase family.</text>
</comment>
<keyword evidence="3 8" id="KW-0479">Metal-binding</keyword>
<keyword evidence="4 8" id="KW-0460">Magnesium</keyword>
<feature type="binding site" evidence="8">
    <location>
        <position position="85"/>
    </location>
    <ligand>
        <name>substrate</name>
    </ligand>
</feature>
<feature type="binding site" evidence="8">
    <location>
        <begin position="70"/>
        <end position="72"/>
    </location>
    <ligand>
        <name>substrate</name>
    </ligand>
</feature>
<dbReference type="EC" id="4.3.99.3" evidence="8"/>
<accession>A0A4R0YKB7</accession>
<dbReference type="NCBIfam" id="TIGR04349">
    <property type="entry name" value="rSAM_QueE_gams"/>
    <property type="match status" value="1"/>
</dbReference>
<name>A0A4R0YKB7_9GAMM</name>
<dbReference type="InterPro" id="IPR024924">
    <property type="entry name" value="7-CO-7-deazaguanine_synth-like"/>
</dbReference>
<dbReference type="SFLD" id="SFLDS00029">
    <property type="entry name" value="Radical_SAM"/>
    <property type="match status" value="1"/>
</dbReference>
<dbReference type="GO" id="GO:0051539">
    <property type="term" value="F:4 iron, 4 sulfur cluster binding"/>
    <property type="evidence" value="ECO:0007669"/>
    <property type="project" value="UniProtKB-UniRule"/>
</dbReference>
<evidence type="ECO:0000256" key="6">
    <source>
        <dbReference type="ARBA" id="ARBA00023014"/>
    </source>
</evidence>
<proteinExistence type="inferred from homology"/>
<feature type="binding site" evidence="8">
    <location>
        <position position="96"/>
    </location>
    <ligand>
        <name>[4Fe-4S] cluster</name>
        <dbReference type="ChEBI" id="CHEBI:49883"/>
        <note>4Fe-4S-S-AdoMet</note>
    </ligand>
</feature>
<dbReference type="SUPFAM" id="SSF102114">
    <property type="entry name" value="Radical SAM enzymes"/>
    <property type="match status" value="1"/>
</dbReference>
<comment type="pathway">
    <text evidence="8">Purine metabolism; 7-cyano-7-deazaguanine biosynthesis.</text>
</comment>
<dbReference type="PANTHER" id="PTHR42836">
    <property type="entry name" value="7-CARBOXY-7-DEAZAGUANINE SYNTHASE"/>
    <property type="match status" value="1"/>
</dbReference>
<keyword evidence="2 8" id="KW-0949">S-adenosyl-L-methionine</keyword>
<sequence length="270" mass="30341">MLARRRSSRLPPNIRVPRRQAWPRNACVACSRSPQAEVRSVSDSSTSVADTTPDAGVAERLRITEIFHSIQGEADAIGWRTVFVRLTGCPLRCVWCDTEYSFYGGNWRDIDDIVAEVASHGAKHVCVTGGEPLAQKRCQILLRKLCDAGFDVSLETSGALDVSEVDARVRKVMDLKAPDSGEARRNLWSNLDHLLPHDQVKVVIASRADYEWARDKVAEVGLDRRCMVLFSPVHGAVQPRELAEWIIEDKLPVRFQLQLHKLLWNDEPGH</sequence>
<evidence type="ECO:0000259" key="9">
    <source>
        <dbReference type="PROSITE" id="PS51918"/>
    </source>
</evidence>
<feature type="binding site" evidence="8">
    <location>
        <position position="128"/>
    </location>
    <ligand>
        <name>substrate</name>
    </ligand>
</feature>
<dbReference type="InterPro" id="IPR013785">
    <property type="entry name" value="Aldolase_TIM"/>
</dbReference>
<keyword evidence="11" id="KW-1185">Reference proteome</keyword>
<dbReference type="AlphaFoldDB" id="A0A4R0YKB7"/>
<dbReference type="GO" id="GO:0000287">
    <property type="term" value="F:magnesium ion binding"/>
    <property type="evidence" value="ECO:0007669"/>
    <property type="project" value="UniProtKB-UniRule"/>
</dbReference>
<evidence type="ECO:0000256" key="1">
    <source>
        <dbReference type="ARBA" id="ARBA00022485"/>
    </source>
</evidence>
<evidence type="ECO:0000256" key="4">
    <source>
        <dbReference type="ARBA" id="ARBA00022842"/>
    </source>
</evidence>
<comment type="caution">
    <text evidence="8">Lacks conserved residue(s) required for the propagation of feature annotation.</text>
</comment>
<dbReference type="HAMAP" id="MF_00917">
    <property type="entry name" value="QueE"/>
    <property type="match status" value="1"/>
</dbReference>
<feature type="binding site" evidence="8">
    <location>
        <position position="98"/>
    </location>
    <ligand>
        <name>Mg(2+)</name>
        <dbReference type="ChEBI" id="CHEBI:18420"/>
    </ligand>
</feature>
<feature type="binding site" evidence="8">
    <location>
        <begin position="95"/>
        <end position="97"/>
    </location>
    <ligand>
        <name>S-adenosyl-L-methionine</name>
        <dbReference type="ChEBI" id="CHEBI:59789"/>
    </ligand>
</feature>
<evidence type="ECO:0000256" key="8">
    <source>
        <dbReference type="HAMAP-Rule" id="MF_00917"/>
    </source>
</evidence>
<evidence type="ECO:0000256" key="2">
    <source>
        <dbReference type="ARBA" id="ARBA00022691"/>
    </source>
</evidence>
<keyword evidence="7 8" id="KW-0456">Lyase</keyword>
<comment type="subunit">
    <text evidence="8">Homodimer.</text>
</comment>
<comment type="cofactor">
    <cofactor evidence="8">
        <name>Mg(2+)</name>
        <dbReference type="ChEBI" id="CHEBI:18420"/>
    </cofactor>
</comment>
<keyword evidence="6 8" id="KW-0411">Iron-sulfur</keyword>
<dbReference type="InterPro" id="IPR058240">
    <property type="entry name" value="rSAM_sf"/>
</dbReference>
<dbReference type="GO" id="GO:0008616">
    <property type="term" value="P:tRNA queuosine(34) biosynthetic process"/>
    <property type="evidence" value="ECO:0007669"/>
    <property type="project" value="UniProtKB-UniRule"/>
</dbReference>
<dbReference type="UniPathway" id="UPA00391"/>
<evidence type="ECO:0000256" key="5">
    <source>
        <dbReference type="ARBA" id="ARBA00023004"/>
    </source>
</evidence>
<evidence type="ECO:0000256" key="7">
    <source>
        <dbReference type="ARBA" id="ARBA00023239"/>
    </source>
</evidence>
<evidence type="ECO:0000256" key="3">
    <source>
        <dbReference type="ARBA" id="ARBA00022723"/>
    </source>
</evidence>
<feature type="binding site" evidence="8">
    <location>
        <position position="89"/>
    </location>
    <ligand>
        <name>[4Fe-4S] cluster</name>
        <dbReference type="ChEBI" id="CHEBI:49883"/>
        <note>4Fe-4S-S-AdoMet</note>
    </ligand>
</feature>
<keyword evidence="8" id="KW-0671">Queuosine biosynthesis</keyword>
<feature type="binding site" evidence="8">
    <location>
        <position position="130"/>
    </location>
    <ligand>
        <name>S-adenosyl-L-methionine</name>
        <dbReference type="ChEBI" id="CHEBI:59789"/>
    </ligand>
</feature>
<dbReference type="PROSITE" id="PS51918">
    <property type="entry name" value="RADICAL_SAM"/>
    <property type="match status" value="1"/>
</dbReference>
<dbReference type="CDD" id="cd01335">
    <property type="entry name" value="Radical_SAM"/>
    <property type="match status" value="1"/>
</dbReference>
<comment type="cofactor">
    <cofactor evidence="8">
        <name>S-adenosyl-L-methionine</name>
        <dbReference type="ChEBI" id="CHEBI:59789"/>
    </cofactor>
    <text evidence="8">Binds 1 S-adenosyl-L-methionine per subunit.</text>
</comment>
<dbReference type="EMBL" id="SJTG01000004">
    <property type="protein sequence ID" value="TCI07848.1"/>
    <property type="molecule type" value="Genomic_DNA"/>
</dbReference>
<keyword evidence="1 8" id="KW-0004">4Fe-4S</keyword>
<feature type="binding site" evidence="8">
    <location>
        <position position="93"/>
    </location>
    <ligand>
        <name>[4Fe-4S] cluster</name>
        <dbReference type="ChEBI" id="CHEBI:49883"/>
        <note>4Fe-4S-S-AdoMet</note>
    </ligand>
</feature>
<gene>
    <name evidence="8 10" type="primary">queE</name>
    <name evidence="10" type="ORF">EZM97_24535</name>
</gene>
<keyword evidence="5 8" id="KW-0408">Iron</keyword>
<evidence type="ECO:0000313" key="10">
    <source>
        <dbReference type="EMBL" id="TCI07848.1"/>
    </source>
</evidence>
<feature type="domain" description="Radical SAM core" evidence="9">
    <location>
        <begin position="76"/>
        <end position="266"/>
    </location>
</feature>
<dbReference type="PANTHER" id="PTHR42836:SF1">
    <property type="entry name" value="7-CARBOXY-7-DEAZAGUANINE SYNTHASE"/>
    <property type="match status" value="1"/>
</dbReference>
<dbReference type="Gene3D" id="3.20.20.70">
    <property type="entry name" value="Aldolase class I"/>
    <property type="match status" value="1"/>
</dbReference>
<comment type="catalytic activity">
    <reaction evidence="8">
        <text>6-carboxy-5,6,7,8-tetrahydropterin + H(+) = 7-carboxy-7-carbaguanine + NH4(+)</text>
        <dbReference type="Rhea" id="RHEA:27974"/>
        <dbReference type="ChEBI" id="CHEBI:15378"/>
        <dbReference type="ChEBI" id="CHEBI:28938"/>
        <dbReference type="ChEBI" id="CHEBI:61032"/>
        <dbReference type="ChEBI" id="CHEBI:61036"/>
        <dbReference type="EC" id="4.3.99.3"/>
    </reaction>
</comment>
<dbReference type="GO" id="GO:1904047">
    <property type="term" value="F:S-adenosyl-L-methionine binding"/>
    <property type="evidence" value="ECO:0007669"/>
    <property type="project" value="UniProtKB-UniRule"/>
</dbReference>
<dbReference type="InterPro" id="IPR027621">
    <property type="entry name" value="rSAM_QueE_gams"/>
</dbReference>
<dbReference type="GO" id="GO:0016840">
    <property type="term" value="F:carbon-nitrogen lyase activity"/>
    <property type="evidence" value="ECO:0007669"/>
    <property type="project" value="UniProtKB-UniRule"/>
</dbReference>
<comment type="function">
    <text evidence="8">Catalyzes the complex heterocyclic radical-mediated conversion of 6-carboxy-5,6,7,8-tetrahydropterin (CPH4) to 7-carboxy-7-deazaguanine (CDG), a step common to the biosynthetic pathways of all 7-deazapurine-containing compounds.</text>
</comment>
<reference evidence="10 11" key="1">
    <citation type="submission" date="2019-02" db="EMBL/GenBank/DDBJ databases">
        <title>Dyella amyloliquefaciens sp. nov., isolated from forest soil.</title>
        <authorList>
            <person name="Gao Z.-H."/>
            <person name="Qiu L.-H."/>
        </authorList>
    </citation>
    <scope>NUCLEOTIDE SEQUENCE [LARGE SCALE GENOMIC DNA]</scope>
    <source>
        <strain evidence="10 11">KACC 12747</strain>
    </source>
</reference>
<comment type="caution">
    <text evidence="10">The sequence shown here is derived from an EMBL/GenBank/DDBJ whole genome shotgun (WGS) entry which is preliminary data.</text>
</comment>
<comment type="cofactor">
    <cofactor evidence="8">
        <name>[4Fe-4S] cluster</name>
        <dbReference type="ChEBI" id="CHEBI:49883"/>
    </cofactor>
    <text evidence="8">Binds 1 [4Fe-4S] cluster. The cluster is coordinated with 3 cysteines and an exchangeable S-adenosyl-L-methionine.</text>
</comment>
<organism evidence="10 11">
    <name type="scientific">Dyella soli</name>
    <dbReference type="NCBI Taxonomy" id="522319"/>
    <lineage>
        <taxon>Bacteria</taxon>
        <taxon>Pseudomonadati</taxon>
        <taxon>Pseudomonadota</taxon>
        <taxon>Gammaproteobacteria</taxon>
        <taxon>Lysobacterales</taxon>
        <taxon>Rhodanobacteraceae</taxon>
        <taxon>Dyella</taxon>
    </lineage>
</organism>
<protein>
    <recommendedName>
        <fullName evidence="8">7-carboxy-7-deazaguanine synthase</fullName>
        <shortName evidence="8">CDG synthase</shortName>
        <ecNumber evidence="8">4.3.99.3</ecNumber>
    </recommendedName>
    <alternativeName>
        <fullName evidence="8">Queuosine biosynthesis protein QueE</fullName>
    </alternativeName>
</protein>
<evidence type="ECO:0000313" key="11">
    <source>
        <dbReference type="Proteomes" id="UP000291822"/>
    </source>
</evidence>
<dbReference type="Pfam" id="PF04055">
    <property type="entry name" value="Radical_SAM"/>
    <property type="match status" value="1"/>
</dbReference>